<reference evidence="7" key="1">
    <citation type="submission" date="2023-03" db="EMBL/GenBank/DDBJ databases">
        <title>Chitinimonas shenzhenensis gen. nov., sp. nov., a novel member of family Burkholderiaceae isolated from activated sludge collected in Shen Zhen, China.</title>
        <authorList>
            <person name="Wang X."/>
        </authorList>
    </citation>
    <scope>NUCLEOTIDE SEQUENCE</scope>
    <source>
        <strain evidence="7">DQS-5</strain>
    </source>
</reference>
<dbReference type="Pfam" id="PF21077">
    <property type="entry name" value="GDH_ACT3"/>
    <property type="match status" value="1"/>
</dbReference>
<dbReference type="InterPro" id="IPR028971">
    <property type="entry name" value="NAD-GDH_cat"/>
</dbReference>
<evidence type="ECO:0000259" key="5">
    <source>
        <dbReference type="Pfam" id="PF21076"/>
    </source>
</evidence>
<dbReference type="Proteomes" id="UP001172778">
    <property type="component" value="Unassembled WGS sequence"/>
</dbReference>
<dbReference type="InterPro" id="IPR049058">
    <property type="entry name" value="NAD_Glu_DH_HM2"/>
</dbReference>
<dbReference type="Pfam" id="PF21076">
    <property type="entry name" value="GDH_ACT2"/>
    <property type="match status" value="1"/>
</dbReference>
<dbReference type="EC" id="1.4.1.2" evidence="7"/>
<dbReference type="SUPFAM" id="SSF51735">
    <property type="entry name" value="NAD(P)-binding Rossmann-fold domains"/>
    <property type="match status" value="1"/>
</dbReference>
<dbReference type="GO" id="GO:0004352">
    <property type="term" value="F:glutamate dehydrogenase (NAD+) activity"/>
    <property type="evidence" value="ECO:0007669"/>
    <property type="project" value="UniProtKB-EC"/>
</dbReference>
<dbReference type="RefSeq" id="WP_284102980.1">
    <property type="nucleotide sequence ID" value="NZ_JARRAF010000045.1"/>
</dbReference>
<dbReference type="InterPro" id="IPR046346">
    <property type="entry name" value="Aminoacid_DH-like_N_sf"/>
</dbReference>
<dbReference type="Pfam" id="PF05088">
    <property type="entry name" value="Bac_GDH_CD"/>
    <property type="match status" value="1"/>
</dbReference>
<dbReference type="InterPro" id="IPR049056">
    <property type="entry name" value="NAD_Glu_DH_HM3"/>
</dbReference>
<proteinExistence type="predicted"/>
<dbReference type="PIRSF" id="PIRSF036761">
    <property type="entry name" value="GDH_Mll4104"/>
    <property type="match status" value="1"/>
</dbReference>
<evidence type="ECO:0000313" key="7">
    <source>
        <dbReference type="EMBL" id="MDK2126661.1"/>
    </source>
</evidence>
<comment type="caution">
    <text evidence="7">The sequence shown here is derived from an EMBL/GenBank/DDBJ whole genome shotgun (WGS) entry which is preliminary data.</text>
</comment>
<feature type="domain" description="NAD-glutamate dehydrogenase ACT3" evidence="6">
    <location>
        <begin position="545"/>
        <end position="618"/>
    </location>
</feature>
<protein>
    <submittedName>
        <fullName evidence="7">NAD-glutamate dehydrogenase</fullName>
        <ecNumber evidence="7">1.4.1.2</ecNumber>
    </submittedName>
</protein>
<dbReference type="InterPro" id="IPR048381">
    <property type="entry name" value="GDH_C"/>
</dbReference>
<feature type="domain" description="NAD-glutamate dehydrogenase ACT2" evidence="5">
    <location>
        <begin position="397"/>
        <end position="486"/>
    </location>
</feature>
<dbReference type="EMBL" id="JARRAF010000045">
    <property type="protein sequence ID" value="MDK2126661.1"/>
    <property type="molecule type" value="Genomic_DNA"/>
</dbReference>
<evidence type="ECO:0000256" key="1">
    <source>
        <dbReference type="ARBA" id="ARBA00023002"/>
    </source>
</evidence>
<keyword evidence="1 7" id="KW-0560">Oxidoreductase</keyword>
<dbReference type="SUPFAM" id="SSF53223">
    <property type="entry name" value="Aminoacid dehydrogenase-like, N-terminal domain"/>
    <property type="match status" value="1"/>
</dbReference>
<dbReference type="InterPro" id="IPR007780">
    <property type="entry name" value="NAD_Glu_DH_bac"/>
</dbReference>
<dbReference type="Gene3D" id="3.40.50.720">
    <property type="entry name" value="NAD(P)-binding Rossmann-like Domain"/>
    <property type="match status" value="1"/>
</dbReference>
<feature type="domain" description="NAD-specific glutamate dehydrogenase C-terminal" evidence="3">
    <location>
        <begin position="1253"/>
        <end position="1587"/>
    </location>
</feature>
<sequence length="1592" mass="177796">MQPTHASLLAEITRLVPEQGETQAGLSAFLNHFFADVDACDLASRDARDWSGAALAHLKLAHKRQHGQALVRVYNPTFDDHSWQTTHTVVSIVNDDMPFLVDSISLALTKLGYSIHLIVHPVITVLRDESGTLTKQGIEGAPAESWMHIEIDRVTDQETLAKVHEELDRVLTELRACVEDWPAMSERLSGVLSELRSRKPVGDQHEWSEALTYLEWLLGDHFVFLGYRDYDLSENGDGTQLQIVPDSGLGILRGQGRQSFSVSFAALPAEIRAQARDQRLLLLTKTNSRSTIHRSAYLDCVGVKRYDADGNVVGERRFLGLYTAKAHNTPPSQIPVLRDKVAAVLTASRFTPNSHKAKTLANVLDTYPRDELLEISETALKDIALGIVNLQERSRVRVFIREDIYRRYMSVIVFAPRDNYNTDVRVKMQQILLDAFAGVSAEFNVMLSESVLARIHFIIRLGVGAPFKPYDPIEIENQIAQATRRWADELQINLLGHAGEERGTRLFAKYHKCFPAAYYADYDPRTAVSDIDKVETTLETGRLTMKLSGASLTDPTQFRLKIFREKPIALSDSLPVLENMGVRVIDEQPYTLRFAEGGTGWITDIGISLPAANLLDDDARRNDFQEGFAATFEGRAENDSFNRLIVLAGLGWREVALLRAYAKYLKQIGLNFSQQTVSDCLARFQDIARDLVTLFMLQQDLSQSRMNEVEPLAARIKEALSQVPSLDDERILSGFFHTIRATLRTNYFQPGADGQTKPYMSFKFESGKIPNMPQPVPLFEIFVYSPRVEGIHLRGGKVARGGLRWSDRKEDFRTEVLGLVKAQMVKNTVIVPVGSKGGFVVKQPPKERDAYMAEGIECYKTFIRGLLDLTDNLVDGKLIPPTAVHRRDPDDPYLVVAADKGTATFSDIANGVSQEYGFWLDDAFASGGSVGYDHKKMGITARGAWESVKRHFREMGHNTQTQPFSCVGVGDLMGDVFGNGMLNSDQIKLVAAFNHLHIFLDPNPDTALTFKERQRMFALPRSSWEDYNRDVISEGGGIYSRSAKSIPLSPQIRAVLGVEDEAMAPNDLIRAILKAPVDLLYNGGIGTYVKASSQSHAEANDRSNDALRVNGNELRCKVVAEGGNLGFTQLGRVEYAACGGRVCTDAIDNSAGVDCSDHEVNIKILLGRLVQAGDMTLKQRNQLLADMTDEVGLLVLRDNYLQTAALSLELKQTRSLLPVHTRFMQKLEKAGKLSRRIEYLPNDSQLLERQKQGQGLTSPELAVLLAYSKMVLFDDLLASSLPDASNWDESVLATYFPTAMVERFRANLPQHRLRREIVATVLTNEIINRMGITFVFRVAEETNTDPADIVRAWHQASELMQAGELWAALEALDNQVSTDTQYTMMLELRKHIERVTRWVLRLSLADSDADAKLATLKAEIPALLPRLGSWLADNAEYRKQRDTLSAAGVPDELAARVVHLDALLALLDVARIARERKLDVADVAAVHFKLEQALQLDWLRSMIDGLPRDNRWQTLARMAFRDELYRDHASLTDRVLAMEAGGSTADRVGAWLSAREQALEHCGRMFEELKAATPDLAMLSAAMREIRNRLAA</sequence>
<dbReference type="Pfam" id="PF21078">
    <property type="entry name" value="GDH_HM3"/>
    <property type="match status" value="1"/>
</dbReference>
<dbReference type="InterPro" id="IPR049064">
    <property type="entry name" value="NAD_Glu_DH_ACT3"/>
</dbReference>
<dbReference type="InterPro" id="IPR024727">
    <property type="entry name" value="NAD_Glu_DH_N_ACT1"/>
</dbReference>
<dbReference type="PANTHER" id="PTHR43403">
    <property type="entry name" value="NAD-SPECIFIC GLUTAMATE DEHYDROGENASE"/>
    <property type="match status" value="1"/>
</dbReference>
<accession>A0ABT7E2W7</accession>
<keyword evidence="8" id="KW-1185">Reference proteome</keyword>
<evidence type="ECO:0000259" key="4">
    <source>
        <dbReference type="Pfam" id="PF21075"/>
    </source>
</evidence>
<evidence type="ECO:0000259" key="6">
    <source>
        <dbReference type="Pfam" id="PF21077"/>
    </source>
</evidence>
<evidence type="ECO:0000259" key="2">
    <source>
        <dbReference type="Pfam" id="PF05088"/>
    </source>
</evidence>
<gene>
    <name evidence="7" type="ORF">PZA18_21685</name>
</gene>
<dbReference type="InterPro" id="IPR049062">
    <property type="entry name" value="NAD_Glu_DH_ACT2"/>
</dbReference>
<feature type="domain" description="NAD-glutamate dehydrogenase catalytic" evidence="2">
    <location>
        <begin position="716"/>
        <end position="1208"/>
    </location>
</feature>
<dbReference type="InterPro" id="IPR049059">
    <property type="entry name" value="NAD_Glu_DH_HM1"/>
</dbReference>
<dbReference type="Pfam" id="PF21074">
    <property type="entry name" value="GDH_C"/>
    <property type="match status" value="1"/>
</dbReference>
<dbReference type="InterPro" id="IPR036291">
    <property type="entry name" value="NAD(P)-bd_dom_sf"/>
</dbReference>
<dbReference type="PANTHER" id="PTHR43403:SF1">
    <property type="entry name" value="NAD-SPECIFIC GLUTAMATE DEHYDROGENASE"/>
    <property type="match status" value="1"/>
</dbReference>
<evidence type="ECO:0000313" key="8">
    <source>
        <dbReference type="Proteomes" id="UP001172778"/>
    </source>
</evidence>
<evidence type="ECO:0000259" key="3">
    <source>
        <dbReference type="Pfam" id="PF21074"/>
    </source>
</evidence>
<dbReference type="Pfam" id="PF21079">
    <property type="entry name" value="GDH_HM2"/>
    <property type="match status" value="1"/>
</dbReference>
<organism evidence="7 8">
    <name type="scientific">Parachitinimonas caeni</name>
    <dbReference type="NCBI Taxonomy" id="3031301"/>
    <lineage>
        <taxon>Bacteria</taxon>
        <taxon>Pseudomonadati</taxon>
        <taxon>Pseudomonadota</taxon>
        <taxon>Betaproteobacteria</taxon>
        <taxon>Neisseriales</taxon>
        <taxon>Chitinibacteraceae</taxon>
        <taxon>Parachitinimonas</taxon>
    </lineage>
</organism>
<feature type="domain" description="NAD-glutamate dehydrogenase N-terminal ACT1" evidence="4">
    <location>
        <begin position="29"/>
        <end position="167"/>
    </location>
</feature>
<name>A0ABT7E2W7_9NEIS</name>
<dbReference type="Pfam" id="PF21075">
    <property type="entry name" value="GDH_ACT1"/>
    <property type="match status" value="1"/>
</dbReference>
<dbReference type="Pfam" id="PF21073">
    <property type="entry name" value="GDH_HM1"/>
    <property type="match status" value="1"/>
</dbReference>